<evidence type="ECO:0000256" key="1">
    <source>
        <dbReference type="ARBA" id="ARBA00007523"/>
    </source>
</evidence>
<dbReference type="Gene3D" id="3.40.50.11540">
    <property type="entry name" value="NADH-ubiquinone oxidoreductase 51kDa subunit"/>
    <property type="match status" value="1"/>
</dbReference>
<dbReference type="InterPro" id="IPR036249">
    <property type="entry name" value="Thioredoxin-like_sf"/>
</dbReference>
<evidence type="ECO:0000256" key="3">
    <source>
        <dbReference type="ARBA" id="ARBA00022723"/>
    </source>
</evidence>
<dbReference type="Pfam" id="PF01512">
    <property type="entry name" value="Complex1_51K"/>
    <property type="match status" value="1"/>
</dbReference>
<dbReference type="InterPro" id="IPR001949">
    <property type="entry name" value="NADH-UbQ_OxRdtase_51kDa_CS"/>
</dbReference>
<keyword evidence="5" id="KW-0411">Iron-sulfur</keyword>
<dbReference type="SUPFAM" id="SSF142984">
    <property type="entry name" value="Nqo1 middle domain-like"/>
    <property type="match status" value="1"/>
</dbReference>
<dbReference type="FunFam" id="3.40.50.11540:FF:000001">
    <property type="entry name" value="NADH dehydrogenase [ubiquinone] flavoprotein 1, mitochondrial"/>
    <property type="match status" value="1"/>
</dbReference>
<dbReference type="PROSITE" id="PS00198">
    <property type="entry name" value="4FE4S_FER_1"/>
    <property type="match status" value="1"/>
</dbReference>
<organism evidence="7 8">
    <name type="scientific">Desulfonatronum thiosulfatophilum</name>
    <dbReference type="NCBI Taxonomy" id="617002"/>
    <lineage>
        <taxon>Bacteria</taxon>
        <taxon>Pseudomonadati</taxon>
        <taxon>Thermodesulfobacteriota</taxon>
        <taxon>Desulfovibrionia</taxon>
        <taxon>Desulfovibrionales</taxon>
        <taxon>Desulfonatronaceae</taxon>
        <taxon>Desulfonatronum</taxon>
    </lineage>
</organism>
<dbReference type="FunFam" id="1.20.1440.230:FF:000001">
    <property type="entry name" value="Mitochondrial NADH dehydrogenase flavoprotein 1"/>
    <property type="match status" value="1"/>
</dbReference>
<dbReference type="GO" id="GO:0008137">
    <property type="term" value="F:NADH dehydrogenase (ubiquinone) activity"/>
    <property type="evidence" value="ECO:0007669"/>
    <property type="project" value="InterPro"/>
</dbReference>
<dbReference type="InterPro" id="IPR019575">
    <property type="entry name" value="Nuop51_4Fe4S-bd"/>
</dbReference>
<evidence type="ECO:0000256" key="2">
    <source>
        <dbReference type="ARBA" id="ARBA00022485"/>
    </source>
</evidence>
<evidence type="ECO:0000313" key="7">
    <source>
        <dbReference type="EMBL" id="SDB18378.1"/>
    </source>
</evidence>
<gene>
    <name evidence="7" type="ORF">SAMN05660653_00897</name>
</gene>
<keyword evidence="4" id="KW-0408">Iron</keyword>
<evidence type="ECO:0000259" key="6">
    <source>
        <dbReference type="PROSITE" id="PS51379"/>
    </source>
</evidence>
<sequence length="622" mass="66480">MSFSNIQEQARQVWDQFNRPQGLRVLIGAATCGRAAGATEVVQAFREECASVPELQDVEIREVGCLGMCHAEPLVEIQGPDGTQVLYQGVLAHMVPDLVRDHLLEGRLASKLALCRMEGKSQDGEDEEMPCFADLPMIRHQLRIVLRNCGLIDPSNIDHYIAQGGYSGFARAIGMGSDAVIEEIKLSGIRGRGGAGFPTGLKWSFARKAQGNVKYVICNADEGDPGAFMDRSVLEGDPHAVLEGLLIAGYAIGAGHGYVYCRAEYPLALERLRTAIEQMRAKGFLGRDILGSGFDFDITIKMGAGAFVCGEETSLMQSIEGKRGMPRSRPPFPAVSGMFGKPTNINNVETLAAVSAIMEKGGAWYAGIGTEKSKGTKTFSLAGKITRTGLIEVPMGISLRTIIEDIGGGVLDGKAFKAVQTGGPSGGCVPAKHYDLPVDYEHLAQVGSIMGSGGMIVIDEESCMVDVAKYFLGFTENESCGKCVPCRMGTQHLLRLLTTITEGQGSVEDLETIRGIGDTMKKASLCGLGQTAPNPALTTLDSFMDEYLAHIRDHKCPAGVCKALISFSIDPQACTGCMACARVCPVEAISGIKKQPHHVDQQICIRCGACRQACKFGAVAVE</sequence>
<proteinExistence type="inferred from homology"/>
<dbReference type="Pfam" id="PF00037">
    <property type="entry name" value="Fer4"/>
    <property type="match status" value="2"/>
</dbReference>
<accession>A0A1G6BCN3</accession>
<dbReference type="InterPro" id="IPR037207">
    <property type="entry name" value="Nuop51_4Fe4S-bd_sf"/>
</dbReference>
<dbReference type="PROSITE" id="PS51379">
    <property type="entry name" value="4FE4S_FER_2"/>
    <property type="match status" value="2"/>
</dbReference>
<dbReference type="Gene3D" id="1.20.1440.230">
    <property type="entry name" value="NADH-ubiquinone oxidoreductase 51kDa subunit, iron-sulphur binding domain"/>
    <property type="match status" value="1"/>
</dbReference>
<dbReference type="NCBIfam" id="NF010120">
    <property type="entry name" value="PRK13596.1"/>
    <property type="match status" value="1"/>
</dbReference>
<evidence type="ECO:0000256" key="4">
    <source>
        <dbReference type="ARBA" id="ARBA00023004"/>
    </source>
</evidence>
<evidence type="ECO:0000313" key="8">
    <source>
        <dbReference type="Proteomes" id="UP000198771"/>
    </source>
</evidence>
<dbReference type="EMBL" id="FMXO01000004">
    <property type="protein sequence ID" value="SDB18378.1"/>
    <property type="molecule type" value="Genomic_DNA"/>
</dbReference>
<dbReference type="PANTHER" id="PTHR43578">
    <property type="entry name" value="NADH-QUINONE OXIDOREDUCTASE SUBUNIT F"/>
    <property type="match status" value="1"/>
</dbReference>
<dbReference type="CDD" id="cd02980">
    <property type="entry name" value="TRX_Fd_family"/>
    <property type="match status" value="1"/>
</dbReference>
<dbReference type="PANTHER" id="PTHR43578:SF3">
    <property type="entry name" value="NADH-QUINONE OXIDOREDUCTASE SUBUNIT F"/>
    <property type="match status" value="1"/>
</dbReference>
<feature type="domain" description="4Fe-4S ferredoxin-type" evidence="6">
    <location>
        <begin position="595"/>
        <end position="622"/>
    </location>
</feature>
<reference evidence="7 8" key="1">
    <citation type="submission" date="2016-10" db="EMBL/GenBank/DDBJ databases">
        <authorList>
            <person name="de Groot N.N."/>
        </authorList>
    </citation>
    <scope>NUCLEOTIDE SEQUENCE [LARGE SCALE GENOMIC DNA]</scope>
    <source>
        <strain evidence="7 8">ASO4-2</strain>
    </source>
</reference>
<dbReference type="PROSITE" id="PS00645">
    <property type="entry name" value="COMPLEX1_51K_2"/>
    <property type="match status" value="1"/>
</dbReference>
<dbReference type="Proteomes" id="UP000198771">
    <property type="component" value="Unassembled WGS sequence"/>
</dbReference>
<comment type="similarity">
    <text evidence="1">Belongs to the complex I 51 kDa subunit family.</text>
</comment>
<dbReference type="AlphaFoldDB" id="A0A1G6BCN3"/>
<dbReference type="SMART" id="SM00928">
    <property type="entry name" value="NADH_4Fe-4S"/>
    <property type="match status" value="1"/>
</dbReference>
<dbReference type="STRING" id="617002.SAMN05660653_00897"/>
<dbReference type="GO" id="GO:0046872">
    <property type="term" value="F:metal ion binding"/>
    <property type="evidence" value="ECO:0007669"/>
    <property type="project" value="UniProtKB-KW"/>
</dbReference>
<name>A0A1G6BCN3_9BACT</name>
<keyword evidence="8" id="KW-1185">Reference proteome</keyword>
<dbReference type="InterPro" id="IPR037225">
    <property type="entry name" value="Nuo51_FMN-bd_sf"/>
</dbReference>
<dbReference type="OrthoDB" id="9805533at2"/>
<evidence type="ECO:0000256" key="5">
    <source>
        <dbReference type="ARBA" id="ARBA00023014"/>
    </source>
</evidence>
<dbReference type="Gene3D" id="6.10.250.1450">
    <property type="match status" value="1"/>
</dbReference>
<dbReference type="GO" id="GO:0051539">
    <property type="term" value="F:4 iron, 4 sulfur cluster binding"/>
    <property type="evidence" value="ECO:0007669"/>
    <property type="project" value="UniProtKB-KW"/>
</dbReference>
<dbReference type="Gene3D" id="3.30.70.20">
    <property type="match status" value="1"/>
</dbReference>
<dbReference type="Pfam" id="PF10589">
    <property type="entry name" value="NADH_4Fe-4S"/>
    <property type="match status" value="1"/>
</dbReference>
<dbReference type="Gene3D" id="3.40.30.10">
    <property type="entry name" value="Glutaredoxin"/>
    <property type="match status" value="1"/>
</dbReference>
<keyword evidence="3" id="KW-0479">Metal-binding</keyword>
<dbReference type="SUPFAM" id="SSF54862">
    <property type="entry name" value="4Fe-4S ferredoxins"/>
    <property type="match status" value="1"/>
</dbReference>
<dbReference type="RefSeq" id="WP_092117691.1">
    <property type="nucleotide sequence ID" value="NZ_FMXO01000004.1"/>
</dbReference>
<dbReference type="InterPro" id="IPR017900">
    <property type="entry name" value="4Fe4S_Fe_S_CS"/>
</dbReference>
<dbReference type="SUPFAM" id="SSF142019">
    <property type="entry name" value="Nqo1 FMN-binding domain-like"/>
    <property type="match status" value="1"/>
</dbReference>
<dbReference type="GO" id="GO:0010181">
    <property type="term" value="F:FMN binding"/>
    <property type="evidence" value="ECO:0007669"/>
    <property type="project" value="InterPro"/>
</dbReference>
<dbReference type="SUPFAM" id="SSF140490">
    <property type="entry name" value="Nqo1C-terminal domain-like"/>
    <property type="match status" value="1"/>
</dbReference>
<keyword evidence="2" id="KW-0004">4Fe-4S</keyword>
<dbReference type="Gene3D" id="3.10.20.600">
    <property type="match status" value="1"/>
</dbReference>
<protein>
    <submittedName>
        <fullName evidence="7">NADH-quinone oxidoreductase subunit F</fullName>
    </submittedName>
</protein>
<feature type="domain" description="4Fe-4S ferredoxin-type" evidence="6">
    <location>
        <begin position="565"/>
        <end position="594"/>
    </location>
</feature>
<dbReference type="SUPFAM" id="SSF52833">
    <property type="entry name" value="Thioredoxin-like"/>
    <property type="match status" value="1"/>
</dbReference>
<dbReference type="InterPro" id="IPR011538">
    <property type="entry name" value="Nuo51_FMN-bd"/>
</dbReference>
<dbReference type="InterPro" id="IPR017896">
    <property type="entry name" value="4Fe4S_Fe-S-bd"/>
</dbReference>